<dbReference type="GO" id="GO:0000398">
    <property type="term" value="P:mRNA splicing, via spliceosome"/>
    <property type="evidence" value="ECO:0007669"/>
    <property type="project" value="TreeGrafter"/>
</dbReference>
<dbReference type="PANTHER" id="PTHR18034:SF3">
    <property type="entry name" value="PRE-MRNA-SPLICING FACTOR CWC22 HOMOLOG"/>
    <property type="match status" value="1"/>
</dbReference>
<evidence type="ECO:0000256" key="6">
    <source>
        <dbReference type="ARBA" id="ARBA00078696"/>
    </source>
</evidence>
<feature type="compositionally biased region" description="Acidic residues" evidence="8">
    <location>
        <begin position="422"/>
        <end position="438"/>
    </location>
</feature>
<dbReference type="Pfam" id="PF02854">
    <property type="entry name" value="MIF4G"/>
    <property type="match status" value="1"/>
</dbReference>
<organism evidence="10 12">
    <name type="scientific">Acrobeloides nanus</name>
    <dbReference type="NCBI Taxonomy" id="290746"/>
    <lineage>
        <taxon>Eukaryota</taxon>
        <taxon>Metazoa</taxon>
        <taxon>Ecdysozoa</taxon>
        <taxon>Nematoda</taxon>
        <taxon>Chromadorea</taxon>
        <taxon>Rhabditida</taxon>
        <taxon>Tylenchina</taxon>
        <taxon>Cephalobomorpha</taxon>
        <taxon>Cephaloboidea</taxon>
        <taxon>Cephalobidae</taxon>
        <taxon>Acrobeloides</taxon>
    </lineage>
</organism>
<dbReference type="Proteomes" id="UP000887540">
    <property type="component" value="Unplaced"/>
</dbReference>
<dbReference type="PANTHER" id="PTHR18034">
    <property type="entry name" value="CELL CYCLE CONTROL PROTEIN CWF22-RELATED"/>
    <property type="match status" value="1"/>
</dbReference>
<dbReference type="WBParaSite" id="ACRNAN_Path_278.g1041.t2">
    <property type="protein sequence ID" value="ACRNAN_Path_278.g1041.t2"/>
    <property type="gene ID" value="ACRNAN_Path_278.g1041"/>
</dbReference>
<name>A0A914C4L4_9BILA</name>
<dbReference type="SMART" id="SM00543">
    <property type="entry name" value="MIF4G"/>
    <property type="match status" value="1"/>
</dbReference>
<evidence type="ECO:0000256" key="3">
    <source>
        <dbReference type="ARBA" id="ARBA00022664"/>
    </source>
</evidence>
<dbReference type="PROSITE" id="PS51366">
    <property type="entry name" value="MI"/>
    <property type="match status" value="1"/>
</dbReference>
<comment type="subcellular location">
    <subcellularLocation>
        <location evidence="1">Nucleus speckle</location>
    </subcellularLocation>
</comment>
<evidence type="ECO:0000313" key="11">
    <source>
        <dbReference type="WBParaSite" id="ACRNAN_Path_278.g1041.t1"/>
    </source>
</evidence>
<keyword evidence="10" id="KW-1185">Reference proteome</keyword>
<feature type="region of interest" description="Disordered" evidence="8">
    <location>
        <begin position="416"/>
        <end position="445"/>
    </location>
</feature>
<evidence type="ECO:0000256" key="8">
    <source>
        <dbReference type="SAM" id="MobiDB-lite"/>
    </source>
</evidence>
<dbReference type="InterPro" id="IPR050781">
    <property type="entry name" value="CWC22_splicing_factor"/>
</dbReference>
<keyword evidence="5" id="KW-0539">Nucleus</keyword>
<evidence type="ECO:0000256" key="1">
    <source>
        <dbReference type="ARBA" id="ARBA00004324"/>
    </source>
</evidence>
<dbReference type="Pfam" id="PF02847">
    <property type="entry name" value="MA3"/>
    <property type="match status" value="1"/>
</dbReference>
<dbReference type="InterPro" id="IPR003891">
    <property type="entry name" value="Initiation_fac_eIF4g_MI"/>
</dbReference>
<proteinExistence type="inferred from homology"/>
<feature type="region of interest" description="Disordered" evidence="8">
    <location>
        <begin position="1"/>
        <end position="124"/>
    </location>
</feature>
<evidence type="ECO:0000313" key="12">
    <source>
        <dbReference type="WBParaSite" id="ACRNAN_Path_278.g1041.t2"/>
    </source>
</evidence>
<dbReference type="GO" id="GO:0016607">
    <property type="term" value="C:nuclear speck"/>
    <property type="evidence" value="ECO:0007669"/>
    <property type="project" value="UniProtKB-SubCell"/>
</dbReference>
<dbReference type="SMART" id="SM00544">
    <property type="entry name" value="MA3"/>
    <property type="match status" value="1"/>
</dbReference>
<dbReference type="GO" id="GO:0003723">
    <property type="term" value="F:RNA binding"/>
    <property type="evidence" value="ECO:0007669"/>
    <property type="project" value="InterPro"/>
</dbReference>
<comment type="similarity">
    <text evidence="2">Belongs to the CWC22 family.</text>
</comment>
<feature type="region of interest" description="Disordered" evidence="8">
    <location>
        <begin position="656"/>
        <end position="710"/>
    </location>
</feature>
<feature type="compositionally biased region" description="Basic residues" evidence="8">
    <location>
        <begin position="72"/>
        <end position="85"/>
    </location>
</feature>
<dbReference type="InterPro" id="IPR016024">
    <property type="entry name" value="ARM-type_fold"/>
</dbReference>
<evidence type="ECO:0000256" key="5">
    <source>
        <dbReference type="ARBA" id="ARBA00023242"/>
    </source>
</evidence>
<dbReference type="Gene3D" id="1.25.40.180">
    <property type="match status" value="1"/>
</dbReference>
<keyword evidence="4" id="KW-0508">mRNA splicing</keyword>
<evidence type="ECO:0000313" key="10">
    <source>
        <dbReference type="Proteomes" id="UP000887540"/>
    </source>
</evidence>
<evidence type="ECO:0000256" key="7">
    <source>
        <dbReference type="ARBA" id="ARBA00081621"/>
    </source>
</evidence>
<dbReference type="FunFam" id="1.25.40.180:FF:000004">
    <property type="entry name" value="pre-mRNA-splicing factor CWC22 homolog"/>
    <property type="match status" value="1"/>
</dbReference>
<reference evidence="11 12" key="1">
    <citation type="submission" date="2022-11" db="UniProtKB">
        <authorList>
            <consortium name="WormBaseParasite"/>
        </authorList>
    </citation>
    <scope>IDENTIFICATION</scope>
</reference>
<dbReference type="SUPFAM" id="SSF48371">
    <property type="entry name" value="ARM repeat"/>
    <property type="match status" value="1"/>
</dbReference>
<keyword evidence="3" id="KW-0507">mRNA processing</keyword>
<accession>A0A914C4L4</accession>
<dbReference type="AlphaFoldDB" id="A0A914C4L4"/>
<feature type="compositionally biased region" description="Basic and acidic residues" evidence="8">
    <location>
        <begin position="86"/>
        <end position="99"/>
    </location>
</feature>
<feature type="compositionally biased region" description="Low complexity" evidence="8">
    <location>
        <begin position="681"/>
        <end position="699"/>
    </location>
</feature>
<evidence type="ECO:0000256" key="2">
    <source>
        <dbReference type="ARBA" id="ARBA00006856"/>
    </source>
</evidence>
<sequence>MDDDNERGDRSPDKDKRSRKSRSRSLDKDKRSRKSRSRSPDKNKRSRKSRSRSPEKDKRSRKSRSRSPDKGKRSRKEKHGSKRHRKENESPKRRPKATDFMDDDNERWEEKNEKSSEAAAVAPAKKPVDPFLTRAGGAYIPPAKLKMMQAQMADKGSEQYQRMNWERIKKKIHGSVNKVNVANVVNITRELLQDNVIRGKGLLSRSIIQAQSFSPTFSHVYAALVGIINSKFPNIGELILRRLVIQFKRSFRRNDKPTCVTVCKFIAHLTNQRVAHEALVLEMLVLLMEKPTDDSIEVAITLLKECGDMLSKISPGGTHAVFESLRTILTDCDSLDVRTQYMIEVMMTIRKEKFKGYPAIIDELDLIDEDDQISHLVELVPEDGKPLNPELELNIFKFDPEFEKNEAMYEEIRKEIIGDPGETTDEEAGDEAGSDEEAQQAPEAQTQTIIDYTEQDLVAFRRRVYLTIQSSLDFQEAAHKLIKNELKPKMESELCHMIVDCCAQQRTYERFFGLLSERFCKLRKEFQESFEKIARDIYNAIHRFEIVKLRNVSKLIAHLLSSDAISWEVLSEIKLTEEDTSSASRIYLKIVFQELAEIMGVVKLYERLHDPTMLHHFEGLFPRDHPKNTRFAINFFSLIGLAGLTVDLREFLAKKSKKEVKEEEEGEESSSSNESSDDSSSDSSSSSDSDSSSASSVSSEKVKRKRRKKD</sequence>
<evidence type="ECO:0000259" key="9">
    <source>
        <dbReference type="PROSITE" id="PS51366"/>
    </source>
</evidence>
<protein>
    <recommendedName>
        <fullName evidence="6">Lethal protein 858</fullName>
    </recommendedName>
    <alternativeName>
        <fullName evidence="7">Nucampholin</fullName>
    </alternativeName>
</protein>
<evidence type="ECO:0000256" key="4">
    <source>
        <dbReference type="ARBA" id="ARBA00023187"/>
    </source>
</evidence>
<dbReference type="GO" id="GO:0071013">
    <property type="term" value="C:catalytic step 2 spliceosome"/>
    <property type="evidence" value="ECO:0007669"/>
    <property type="project" value="TreeGrafter"/>
</dbReference>
<dbReference type="WBParaSite" id="ACRNAN_Path_278.g1041.t1">
    <property type="protein sequence ID" value="ACRNAN_Path_278.g1041.t1"/>
    <property type="gene ID" value="ACRNAN_Path_278.g1041"/>
</dbReference>
<dbReference type="InterPro" id="IPR003890">
    <property type="entry name" value="MIF4G-like_typ-3"/>
</dbReference>
<feature type="compositionally biased region" description="Basic and acidic residues" evidence="8">
    <location>
        <begin position="7"/>
        <end position="16"/>
    </location>
</feature>
<feature type="domain" description="MI" evidence="9">
    <location>
        <begin position="459"/>
        <end position="575"/>
    </location>
</feature>